<protein>
    <submittedName>
        <fullName evidence="1">Uncharacterized protein</fullName>
    </submittedName>
</protein>
<accession>A0A931BTL2</accession>
<evidence type="ECO:0000313" key="1">
    <source>
        <dbReference type="EMBL" id="MBF9235479.1"/>
    </source>
</evidence>
<sequence>MSRIDSKLSSLSDYVELPSPDILDKAKRFHTFLEDLQRCDFKKYILPVRRYANGRAIVDDDVIVFGPADYLDLSRTDWRGVSSALWQGADGASLSNALTMALSPNGRGGRHAWKALSIISGMLSEAGPGRP</sequence>
<evidence type="ECO:0000313" key="2">
    <source>
        <dbReference type="Proteomes" id="UP000599312"/>
    </source>
</evidence>
<dbReference type="RefSeq" id="WP_196273471.1">
    <property type="nucleotide sequence ID" value="NZ_JADQDO010000014.1"/>
</dbReference>
<gene>
    <name evidence="1" type="ORF">I2H38_19125</name>
</gene>
<dbReference type="Proteomes" id="UP000599312">
    <property type="component" value="Unassembled WGS sequence"/>
</dbReference>
<organism evidence="1 2">
    <name type="scientific">Microvirga alba</name>
    <dbReference type="NCBI Taxonomy" id="2791025"/>
    <lineage>
        <taxon>Bacteria</taxon>
        <taxon>Pseudomonadati</taxon>
        <taxon>Pseudomonadota</taxon>
        <taxon>Alphaproteobacteria</taxon>
        <taxon>Hyphomicrobiales</taxon>
        <taxon>Methylobacteriaceae</taxon>
        <taxon>Microvirga</taxon>
    </lineage>
</organism>
<proteinExistence type="predicted"/>
<reference evidence="1" key="1">
    <citation type="submission" date="2020-11" db="EMBL/GenBank/DDBJ databases">
        <authorList>
            <person name="Kim M.K."/>
        </authorList>
    </citation>
    <scope>NUCLEOTIDE SEQUENCE</scope>
    <source>
        <strain evidence="1">BT350</strain>
    </source>
</reference>
<comment type="caution">
    <text evidence="1">The sequence shown here is derived from an EMBL/GenBank/DDBJ whole genome shotgun (WGS) entry which is preliminary data.</text>
</comment>
<name>A0A931BTL2_9HYPH</name>
<dbReference type="EMBL" id="JADQDO010000014">
    <property type="protein sequence ID" value="MBF9235479.1"/>
    <property type="molecule type" value="Genomic_DNA"/>
</dbReference>
<keyword evidence="2" id="KW-1185">Reference proteome</keyword>
<dbReference type="AlphaFoldDB" id="A0A931BTL2"/>